<dbReference type="SUPFAM" id="SSF50249">
    <property type="entry name" value="Nucleic acid-binding proteins"/>
    <property type="match status" value="1"/>
</dbReference>
<evidence type="ECO:0000313" key="3">
    <source>
        <dbReference type="Proteomes" id="UP000275267"/>
    </source>
</evidence>
<gene>
    <name evidence="2" type="ORF">C2845_PM14G07930</name>
</gene>
<sequence length="245" mass="27270">MAERLATSAAILHVSAAGTRPPSAWASHAFFPPLPVEDAGLGAALDRLTESGPAGDPGSLDPSTGLSCVLVSPCRAQPASLKFDEIKLRDVSVSWSIIVRLDVKFPVQAHREMQHFILTDATGSKIEAIVRGDDISRFNKLLTEGCTYNIHEVRFQIMSKVEYRNIRSHYVCYFDHVTKVDPYYGNIQFSLYPKYVMSFSEVGYCRRNTFVDIAGIVVHWGNLERGRTLYREVVLMDARIATISG</sequence>
<dbReference type="Gene3D" id="2.40.50.140">
    <property type="entry name" value="Nucleic acid-binding proteins"/>
    <property type="match status" value="1"/>
</dbReference>
<keyword evidence="3" id="KW-1185">Reference proteome</keyword>
<dbReference type="AlphaFoldDB" id="A0A3L6PTC3"/>
<protein>
    <recommendedName>
        <fullName evidence="1">Replication protein A 70 kDa DNA-binding subunit B/D first OB fold domain-containing protein</fullName>
    </recommendedName>
</protein>
<dbReference type="InterPro" id="IPR012340">
    <property type="entry name" value="NA-bd_OB-fold"/>
</dbReference>
<dbReference type="Proteomes" id="UP000275267">
    <property type="component" value="Unassembled WGS sequence"/>
</dbReference>
<dbReference type="EMBL" id="PQIB02000016">
    <property type="protein sequence ID" value="RLM61992.1"/>
    <property type="molecule type" value="Genomic_DNA"/>
</dbReference>
<accession>A0A3L6PTC3</accession>
<dbReference type="Pfam" id="PF02721">
    <property type="entry name" value="DUF223"/>
    <property type="match status" value="1"/>
</dbReference>
<dbReference type="OrthoDB" id="686632at2759"/>
<dbReference type="STRING" id="4540.A0A3L6PTC3"/>
<comment type="caution">
    <text evidence="2">The sequence shown here is derived from an EMBL/GenBank/DDBJ whole genome shotgun (WGS) entry which is preliminary data.</text>
</comment>
<reference evidence="3" key="1">
    <citation type="journal article" date="2019" name="Nat. Commun.">
        <title>The genome of broomcorn millet.</title>
        <authorList>
            <person name="Zou C."/>
            <person name="Miki D."/>
            <person name="Li D."/>
            <person name="Tang Q."/>
            <person name="Xiao L."/>
            <person name="Rajput S."/>
            <person name="Deng P."/>
            <person name="Jia W."/>
            <person name="Huang R."/>
            <person name="Zhang M."/>
            <person name="Sun Y."/>
            <person name="Hu J."/>
            <person name="Fu X."/>
            <person name="Schnable P.S."/>
            <person name="Li F."/>
            <person name="Zhang H."/>
            <person name="Feng B."/>
            <person name="Zhu X."/>
            <person name="Liu R."/>
            <person name="Schnable J.C."/>
            <person name="Zhu J.-K."/>
            <person name="Zhang H."/>
        </authorList>
    </citation>
    <scope>NUCLEOTIDE SEQUENCE [LARGE SCALE GENOMIC DNA]</scope>
</reference>
<proteinExistence type="predicted"/>
<dbReference type="PANTHER" id="PTHR48299">
    <property type="entry name" value="ACT DOMAIN-CONTAINING PROTEIN ACR9"/>
    <property type="match status" value="1"/>
</dbReference>
<organism evidence="2 3">
    <name type="scientific">Panicum miliaceum</name>
    <name type="common">Proso millet</name>
    <name type="synonym">Broomcorn millet</name>
    <dbReference type="NCBI Taxonomy" id="4540"/>
    <lineage>
        <taxon>Eukaryota</taxon>
        <taxon>Viridiplantae</taxon>
        <taxon>Streptophyta</taxon>
        <taxon>Embryophyta</taxon>
        <taxon>Tracheophyta</taxon>
        <taxon>Spermatophyta</taxon>
        <taxon>Magnoliopsida</taxon>
        <taxon>Liliopsida</taxon>
        <taxon>Poales</taxon>
        <taxon>Poaceae</taxon>
        <taxon>PACMAD clade</taxon>
        <taxon>Panicoideae</taxon>
        <taxon>Panicodae</taxon>
        <taxon>Paniceae</taxon>
        <taxon>Panicinae</taxon>
        <taxon>Panicum</taxon>
        <taxon>Panicum sect. Panicum</taxon>
    </lineage>
</organism>
<name>A0A3L6PTC3_PANMI</name>
<evidence type="ECO:0000313" key="2">
    <source>
        <dbReference type="EMBL" id="RLM61992.1"/>
    </source>
</evidence>
<feature type="domain" description="Replication protein A 70 kDa DNA-binding subunit B/D first OB fold" evidence="1">
    <location>
        <begin position="89"/>
        <end position="181"/>
    </location>
</feature>
<dbReference type="InterPro" id="IPR003871">
    <property type="entry name" value="RFA1B/D_OB_1st"/>
</dbReference>
<dbReference type="PANTHER" id="PTHR48299:SF2">
    <property type="entry name" value="ATP-DEPENDENT DNA HELICASE"/>
    <property type="match status" value="1"/>
</dbReference>
<evidence type="ECO:0000259" key="1">
    <source>
        <dbReference type="Pfam" id="PF02721"/>
    </source>
</evidence>